<dbReference type="GO" id="GO:0043780">
    <property type="term" value="F:cobalt-precorrin-5B C1-methyltransferase activity"/>
    <property type="evidence" value="ECO:0007669"/>
    <property type="project" value="RHEA"/>
</dbReference>
<dbReference type="EMBL" id="FUZT01000007">
    <property type="protein sequence ID" value="SKC75647.1"/>
    <property type="molecule type" value="Genomic_DNA"/>
</dbReference>
<dbReference type="STRING" id="36842.SAMN02194393_02890"/>
<dbReference type="Pfam" id="PF01888">
    <property type="entry name" value="CbiD"/>
    <property type="match status" value="1"/>
</dbReference>
<sequence length="372" mass="40331">MLDKYVVKNGKKMKYGYTTGSCAAAAAKAAAYMALKNKIIDKINIETPKGWILTLDVIEPAIKIKGQSAFCFIKKDAGDDPDITHGILIGADVEIIDTPDIIIKGGEGVGKITKPGLYLPVGQPAINPAPLEMIRSEVLKVLPDNKGAIITIIVPEGEKIAKKTFNPKLGIQGGISILGTSGIVEPMSDEAFKESIIIELNMAVNNGLDRLVLVPGNYGEENAQKLFGIDKANIIKISNFIGFILDKCIEKKIKKVLLIGHIGKLVKLAGGIFNTHSRVADGRLEIIAANLALIGASKEVIKKVFQCVTTEGAVNLIEEYKYHEVYGILCRKAEERCISYTHENLEIGVVMFSMEKGLLAIGDKAKEILEEF</sequence>
<keyword evidence="1 5" id="KW-0169">Cobalamin biosynthesis</keyword>
<accession>A0A1T5LI26</accession>
<dbReference type="OrthoDB" id="6439987at2"/>
<comment type="function">
    <text evidence="5">Catalyzes the methylation of C-1 in cobalt-precorrin-5B to form cobalt-precorrin-6A.</text>
</comment>
<evidence type="ECO:0000256" key="1">
    <source>
        <dbReference type="ARBA" id="ARBA00022573"/>
    </source>
</evidence>
<dbReference type="PIRSF" id="PIRSF026782">
    <property type="entry name" value="CbiD"/>
    <property type="match status" value="1"/>
</dbReference>
<evidence type="ECO:0000256" key="4">
    <source>
        <dbReference type="ARBA" id="ARBA00022691"/>
    </source>
</evidence>
<protein>
    <recommendedName>
        <fullName evidence="5">Cobalt-precorrin-5B C(1)-methyltransferase</fullName>
        <ecNumber evidence="5">2.1.1.195</ecNumber>
    </recommendedName>
    <alternativeName>
        <fullName evidence="5">Cobalt-precorrin-6A synthase</fullName>
    </alternativeName>
</protein>
<dbReference type="Proteomes" id="UP000190285">
    <property type="component" value="Unassembled WGS sequence"/>
</dbReference>
<organism evidence="6 7">
    <name type="scientific">Maledivibacter halophilus</name>
    <dbReference type="NCBI Taxonomy" id="36842"/>
    <lineage>
        <taxon>Bacteria</taxon>
        <taxon>Bacillati</taxon>
        <taxon>Bacillota</taxon>
        <taxon>Clostridia</taxon>
        <taxon>Peptostreptococcales</taxon>
        <taxon>Caminicellaceae</taxon>
        <taxon>Maledivibacter</taxon>
    </lineage>
</organism>
<dbReference type="PANTHER" id="PTHR35863:SF1">
    <property type="entry name" value="COBALT-PRECORRIN-5B C(1)-METHYLTRANSFERASE"/>
    <property type="match status" value="1"/>
</dbReference>
<keyword evidence="4 5" id="KW-0949">S-adenosyl-L-methionine</keyword>
<evidence type="ECO:0000313" key="7">
    <source>
        <dbReference type="Proteomes" id="UP000190285"/>
    </source>
</evidence>
<evidence type="ECO:0000256" key="5">
    <source>
        <dbReference type="HAMAP-Rule" id="MF_00787"/>
    </source>
</evidence>
<keyword evidence="7" id="KW-1185">Reference proteome</keyword>
<evidence type="ECO:0000256" key="3">
    <source>
        <dbReference type="ARBA" id="ARBA00022679"/>
    </source>
</evidence>
<dbReference type="GO" id="GO:0032259">
    <property type="term" value="P:methylation"/>
    <property type="evidence" value="ECO:0007669"/>
    <property type="project" value="UniProtKB-KW"/>
</dbReference>
<dbReference type="GO" id="GO:0019251">
    <property type="term" value="P:anaerobic cobalamin biosynthetic process"/>
    <property type="evidence" value="ECO:0007669"/>
    <property type="project" value="UniProtKB-UniRule"/>
</dbReference>
<evidence type="ECO:0000256" key="2">
    <source>
        <dbReference type="ARBA" id="ARBA00022603"/>
    </source>
</evidence>
<proteinExistence type="inferred from homology"/>
<dbReference type="InterPro" id="IPR002748">
    <property type="entry name" value="CbiD"/>
</dbReference>
<name>A0A1T5LI26_9FIRM</name>
<keyword evidence="2 5" id="KW-0489">Methyltransferase</keyword>
<keyword evidence="3 5" id="KW-0808">Transferase</keyword>
<dbReference type="InterPro" id="IPR036074">
    <property type="entry name" value="CbiD_sf"/>
</dbReference>
<evidence type="ECO:0000313" key="6">
    <source>
        <dbReference type="EMBL" id="SKC75647.1"/>
    </source>
</evidence>
<gene>
    <name evidence="5" type="primary">cbiD</name>
    <name evidence="6" type="ORF">SAMN02194393_02890</name>
</gene>
<dbReference type="NCBIfam" id="TIGR00312">
    <property type="entry name" value="cbiD"/>
    <property type="match status" value="1"/>
</dbReference>
<dbReference type="EC" id="2.1.1.195" evidence="5"/>
<dbReference type="Gene3D" id="3.30.2110.10">
    <property type="entry name" value="CbiD-like"/>
    <property type="match status" value="1"/>
</dbReference>
<dbReference type="UniPathway" id="UPA00148">
    <property type="reaction ID" value="UER00227"/>
</dbReference>
<reference evidence="6 7" key="1">
    <citation type="submission" date="2017-02" db="EMBL/GenBank/DDBJ databases">
        <authorList>
            <person name="Peterson S.W."/>
        </authorList>
    </citation>
    <scope>NUCLEOTIDE SEQUENCE [LARGE SCALE GENOMIC DNA]</scope>
    <source>
        <strain evidence="6 7">M1</strain>
    </source>
</reference>
<comment type="pathway">
    <text evidence="5">Cofactor biosynthesis; adenosylcobalamin biosynthesis; cob(II)yrinate a,c-diamide from sirohydrochlorin (anaerobic route): step 6/10.</text>
</comment>
<dbReference type="PANTHER" id="PTHR35863">
    <property type="entry name" value="COBALT-PRECORRIN-5B C(1)-METHYLTRANSFERASE"/>
    <property type="match status" value="1"/>
</dbReference>
<comment type="catalytic activity">
    <reaction evidence="5">
        <text>Co-precorrin-5B + S-adenosyl-L-methionine = Co-precorrin-6A + S-adenosyl-L-homocysteine</text>
        <dbReference type="Rhea" id="RHEA:26285"/>
        <dbReference type="ChEBI" id="CHEBI:57856"/>
        <dbReference type="ChEBI" id="CHEBI:59789"/>
        <dbReference type="ChEBI" id="CHEBI:60063"/>
        <dbReference type="ChEBI" id="CHEBI:60064"/>
        <dbReference type="EC" id="2.1.1.195"/>
    </reaction>
</comment>
<dbReference type="SUPFAM" id="SSF111342">
    <property type="entry name" value="CbiD-like"/>
    <property type="match status" value="1"/>
</dbReference>
<dbReference type="HAMAP" id="MF_00787">
    <property type="entry name" value="CbiD"/>
    <property type="match status" value="1"/>
</dbReference>
<dbReference type="AlphaFoldDB" id="A0A1T5LI26"/>
<comment type="similarity">
    <text evidence="5">Belongs to the CbiD family.</text>
</comment>